<evidence type="ECO:0000313" key="1">
    <source>
        <dbReference type="EMBL" id="SVB63458.1"/>
    </source>
</evidence>
<dbReference type="AlphaFoldDB" id="A0A382FK61"/>
<name>A0A382FK61_9ZZZZ</name>
<proteinExistence type="predicted"/>
<sequence length="394" mass="45429">TETNRNRLRARMYYQHFLGINIMELADQVADAAAIDTKYETPWMEAADCVVCHRTIDPVAGLFQDFYNVEGHYGPRKDGWFEDMFVPGLEGENLPKEEKWRSLQWLASRTAQDPRFAIAMTEHVWYILSGRMTLRPPQDIENPLFTPRRRAYQMQRREIATVAKRFAEASFNLKLVFKELAKSPFYRADGLTAVVTHPHRKAELHDVGVARLLAPEQLERKIEALFGKRWGQVESKMKILYGGINSKSVTERLTEPSGAMGAIQRIMANDVSCRHVTADFALEPAKRRLFPQVEKDVVPGSDPTADAKILKTIVHLHEYLLDSRENIDHPEVGRTFQLFATVVAEAKKRKGIDKRDTYHCGRIDGKRVDDQHYTLRGWRAVVTYLLRQPEFLYE</sequence>
<gene>
    <name evidence="1" type="ORF">METZ01_LOCUS216312</name>
</gene>
<dbReference type="EMBL" id="UINC01050466">
    <property type="protein sequence ID" value="SVB63458.1"/>
    <property type="molecule type" value="Genomic_DNA"/>
</dbReference>
<evidence type="ECO:0008006" key="2">
    <source>
        <dbReference type="Google" id="ProtNLM"/>
    </source>
</evidence>
<reference evidence="1" key="1">
    <citation type="submission" date="2018-05" db="EMBL/GenBank/DDBJ databases">
        <authorList>
            <person name="Lanie J.A."/>
            <person name="Ng W.-L."/>
            <person name="Kazmierczak K.M."/>
            <person name="Andrzejewski T.M."/>
            <person name="Davidsen T.M."/>
            <person name="Wayne K.J."/>
            <person name="Tettelin H."/>
            <person name="Glass J.I."/>
            <person name="Rusch D."/>
            <person name="Podicherti R."/>
            <person name="Tsui H.-C.T."/>
            <person name="Winkler M.E."/>
        </authorList>
    </citation>
    <scope>NUCLEOTIDE SEQUENCE</scope>
</reference>
<accession>A0A382FK61</accession>
<feature type="non-terminal residue" evidence="1">
    <location>
        <position position="1"/>
    </location>
</feature>
<protein>
    <recommendedName>
        <fullName evidence="2">DUF1592 domain-containing protein</fullName>
    </recommendedName>
</protein>
<organism evidence="1">
    <name type="scientific">marine metagenome</name>
    <dbReference type="NCBI Taxonomy" id="408172"/>
    <lineage>
        <taxon>unclassified sequences</taxon>
        <taxon>metagenomes</taxon>
        <taxon>ecological metagenomes</taxon>
    </lineage>
</organism>